<keyword evidence="7" id="KW-0349">Heme</keyword>
<evidence type="ECO:0000256" key="1">
    <source>
        <dbReference type="ARBA" id="ARBA00001971"/>
    </source>
</evidence>
<evidence type="ECO:0000256" key="4">
    <source>
        <dbReference type="ARBA" id="ARBA00023002"/>
    </source>
</evidence>
<feature type="domain" description="FAD/NAD(P)-binding" evidence="8">
    <location>
        <begin position="10"/>
        <end position="294"/>
    </location>
</feature>
<evidence type="ECO:0000256" key="3">
    <source>
        <dbReference type="ARBA" id="ARBA00022723"/>
    </source>
</evidence>
<keyword evidence="5 7" id="KW-0408">Iron</keyword>
<evidence type="ECO:0000256" key="6">
    <source>
        <dbReference type="ARBA" id="ARBA00023033"/>
    </source>
</evidence>
<organism evidence="9 10">
    <name type="scientific">Aspergillus flavus (strain ATCC 200026 / FGSC A1120 / IAM 13836 / NRRL 3357 / JCM 12722 / SRRC 167)</name>
    <dbReference type="NCBI Taxonomy" id="332952"/>
    <lineage>
        <taxon>Eukaryota</taxon>
        <taxon>Fungi</taxon>
        <taxon>Dikarya</taxon>
        <taxon>Ascomycota</taxon>
        <taxon>Pezizomycotina</taxon>
        <taxon>Eurotiomycetes</taxon>
        <taxon>Eurotiomycetidae</taxon>
        <taxon>Eurotiales</taxon>
        <taxon>Aspergillaceae</taxon>
        <taxon>Aspergillus</taxon>
        <taxon>Aspergillus subgen. Circumdati</taxon>
    </lineage>
</organism>
<dbReference type="PRINTS" id="PR00465">
    <property type="entry name" value="EP450IV"/>
</dbReference>
<evidence type="ECO:0000313" key="9">
    <source>
        <dbReference type="EMBL" id="QRD93414.1"/>
    </source>
</evidence>
<dbReference type="Pfam" id="PF00067">
    <property type="entry name" value="p450"/>
    <property type="match status" value="1"/>
</dbReference>
<dbReference type="GO" id="GO:0016705">
    <property type="term" value="F:oxidoreductase activity, acting on paired donors, with incorporation or reduction of molecular oxygen"/>
    <property type="evidence" value="ECO:0007669"/>
    <property type="project" value="InterPro"/>
</dbReference>
<dbReference type="VEuPathDB" id="FungiDB:AFLA_008381"/>
<dbReference type="VEuPathDB" id="FungiDB:F9C07_2204698"/>
<dbReference type="InterPro" id="IPR023753">
    <property type="entry name" value="FAD/NAD-binding_dom"/>
</dbReference>
<dbReference type="EMBL" id="CP044623">
    <property type="protein sequence ID" value="QRD93414.1"/>
    <property type="molecule type" value="Genomic_DNA"/>
</dbReference>
<keyword evidence="10" id="KW-1185">Reference proteome</keyword>
<comment type="similarity">
    <text evidence="2">Belongs to the cytochrome P450 family.</text>
</comment>
<dbReference type="GO" id="GO:0020037">
    <property type="term" value="F:heme binding"/>
    <property type="evidence" value="ECO:0007669"/>
    <property type="project" value="InterPro"/>
</dbReference>
<keyword evidence="6" id="KW-0503">Monooxygenase</keyword>
<dbReference type="GO" id="GO:0004497">
    <property type="term" value="F:monooxygenase activity"/>
    <property type="evidence" value="ECO:0007669"/>
    <property type="project" value="UniProtKB-KW"/>
</dbReference>
<dbReference type="InterPro" id="IPR017972">
    <property type="entry name" value="Cyt_P450_CS"/>
</dbReference>
<proteinExistence type="inferred from homology"/>
<dbReference type="SUPFAM" id="SSF51905">
    <property type="entry name" value="FAD/NAD(P)-binding domain"/>
    <property type="match status" value="1"/>
</dbReference>
<dbReference type="GO" id="GO:0019748">
    <property type="term" value="P:secondary metabolic process"/>
    <property type="evidence" value="ECO:0007669"/>
    <property type="project" value="UniProtKB-ARBA"/>
</dbReference>
<name>A0A7U2N0R3_ASPFN</name>
<comment type="cofactor">
    <cofactor evidence="1 7">
        <name>heme</name>
        <dbReference type="ChEBI" id="CHEBI:30413"/>
    </cofactor>
</comment>
<dbReference type="InterPro" id="IPR002403">
    <property type="entry name" value="Cyt_P450_E_grp-IV"/>
</dbReference>
<dbReference type="PANTHER" id="PTHR46206">
    <property type="entry name" value="CYTOCHROME P450"/>
    <property type="match status" value="1"/>
</dbReference>
<evidence type="ECO:0000256" key="5">
    <source>
        <dbReference type="ARBA" id="ARBA00023004"/>
    </source>
</evidence>
<dbReference type="InterPro" id="IPR036188">
    <property type="entry name" value="FAD/NAD-bd_sf"/>
</dbReference>
<gene>
    <name evidence="9" type="ORF">F9C07_2204698</name>
</gene>
<protein>
    <submittedName>
        <fullName evidence="9">Cytochrome P450</fullName>
    </submittedName>
</protein>
<evidence type="ECO:0000313" key="10">
    <source>
        <dbReference type="Proteomes" id="UP000596276"/>
    </source>
</evidence>
<dbReference type="PROSITE" id="PS00086">
    <property type="entry name" value="CYTOCHROME_P450"/>
    <property type="match status" value="1"/>
</dbReference>
<accession>A0A7U2N0R3</accession>
<evidence type="ECO:0000256" key="7">
    <source>
        <dbReference type="PIRSR" id="PIRSR602403-1"/>
    </source>
</evidence>
<reference evidence="10" key="1">
    <citation type="journal article" date="2021" name="G3 (Bethesda)">
        <title>Chromosome assembled and annotated genome sequence of Aspergillus flavus NRRL 3357.</title>
        <authorList>
            <person name="Skerker J.M."/>
            <person name="Pianalto K.M."/>
            <person name="Mondo S.J."/>
            <person name="Yang K."/>
            <person name="Arkin A.P."/>
            <person name="Keller N.P."/>
            <person name="Grigoriev I.V."/>
            <person name="Louise Glass N.L."/>
        </authorList>
    </citation>
    <scope>NUCLEOTIDE SEQUENCE [LARGE SCALE GENOMIC DNA]</scope>
    <source>
        <strain evidence="10">ATCC 200026 / FGSC A1120 / IAM 13836 / NRRL 3357 / JCM 12722 / SRRC 167</strain>
    </source>
</reference>
<dbReference type="Proteomes" id="UP000596276">
    <property type="component" value="Chromosome 6"/>
</dbReference>
<dbReference type="Gene3D" id="1.10.630.10">
    <property type="entry name" value="Cytochrome P450"/>
    <property type="match status" value="1"/>
</dbReference>
<dbReference type="Pfam" id="PF07992">
    <property type="entry name" value="Pyr_redox_2"/>
    <property type="match status" value="1"/>
</dbReference>
<dbReference type="SUPFAM" id="SSF48264">
    <property type="entry name" value="Cytochrome P450"/>
    <property type="match status" value="1"/>
</dbReference>
<dbReference type="InterPro" id="IPR001128">
    <property type="entry name" value="Cyt_P450"/>
</dbReference>
<dbReference type="AlphaFoldDB" id="A0A7U2N0R3"/>
<keyword evidence="4" id="KW-0560">Oxidoreductase</keyword>
<evidence type="ECO:0000256" key="2">
    <source>
        <dbReference type="ARBA" id="ARBA00010617"/>
    </source>
</evidence>
<feature type="binding site" description="axial binding residue" evidence="7">
    <location>
        <position position="696"/>
    </location>
    <ligand>
        <name>heme</name>
        <dbReference type="ChEBI" id="CHEBI:30413"/>
    </ligand>
    <ligandPart>
        <name>Fe</name>
        <dbReference type="ChEBI" id="CHEBI:18248"/>
    </ligandPart>
</feature>
<evidence type="ECO:0000259" key="8">
    <source>
        <dbReference type="Pfam" id="PF07992"/>
    </source>
</evidence>
<keyword evidence="3 7" id="KW-0479">Metal-binding</keyword>
<sequence length="757" mass="84727">MASESSIPLYDCLIIGGGIAGLSSALSLVRTLHTAVVFDEGIHRNDQAPHLATVPTWDSQDPKRFRDAAKLNILSKYSTVEFANVKLEKVNQLTDGPYKGYFCVWDTKQRQWLGRKVILAMGVEDLLPTIDGFAECWTKGIFHCLVHRGYEERGSASGGVLAIDGDATFFAARHLAFQARNLTDHVVIYTHGNDELAQEVESQLGPCGFRAESRRIEKLVQHPERAQMEVHFEDGQSETVGFIVHRPRTSIRGPFAEQLGVEMTPEGHIKTQFPFNETTVSGVFVAGDAGSQFKIGTQAVVMGAFAAGGVQMQFNKALGKPFLTKVFGHDYVVLPSKYFDDIKRASPQSLSFFQALSDGLNMEASVGHLYASTTEIDVVVKHLNPRLTQLTPLLCDEAEYAIEREVGALPDWKKFNVSNLIAAIVHRTTNRILVGKKLCRNEEYLAITTKFSRSLFISGIFWNFVRLGPLRKLVAWLTIGLHLRDRNAAAKVLLPHVLARRQEKESGVDVATKYPDALQWTIDTAPSFPGDDEPLHQVYHMLHLTFAASSASGVGVTQCLLNVLAYPEYLEPLREEISTVVARHGGWTDKALSQMSLLDSFIRETMRLHPAGSLTVARTVMDDHFRFHDGLTLPKGTNIIAPALAIHYDPDNYEDAHRFDGFRFARYRQKQGENHRWLASTIDQKFLQFGYGNHACPGRFYAIRKIKLVLAKLIMDYDFKWAQPRPVHDRPEDFAIEAQLVAAPDAEILIRSRNLSN</sequence>
<dbReference type="CDD" id="cd11041">
    <property type="entry name" value="CYP503A1-like"/>
    <property type="match status" value="1"/>
</dbReference>
<dbReference type="Gene3D" id="3.50.50.60">
    <property type="entry name" value="FAD/NAD(P)-binding domain"/>
    <property type="match status" value="2"/>
</dbReference>
<dbReference type="VEuPathDB" id="FungiDB:AFLA_008380"/>
<dbReference type="PANTHER" id="PTHR46206:SF7">
    <property type="entry name" value="P450, PUTATIVE (EUROFUNG)-RELATED"/>
    <property type="match status" value="1"/>
</dbReference>
<dbReference type="GO" id="GO:0005506">
    <property type="term" value="F:iron ion binding"/>
    <property type="evidence" value="ECO:0007669"/>
    <property type="project" value="InterPro"/>
</dbReference>
<dbReference type="InterPro" id="IPR036396">
    <property type="entry name" value="Cyt_P450_sf"/>
</dbReference>